<name>A0A9W7TSR5_TRIRA</name>
<keyword evidence="6" id="KW-0081">Bacteriolytic enzyme</keyword>
<dbReference type="GO" id="GO:0005576">
    <property type="term" value="C:extracellular region"/>
    <property type="evidence" value="ECO:0007669"/>
    <property type="project" value="TreeGrafter"/>
</dbReference>
<feature type="non-terminal residue" evidence="10">
    <location>
        <position position="188"/>
    </location>
</feature>
<keyword evidence="5" id="KW-0929">Antimicrobial</keyword>
<dbReference type="SUPFAM" id="SSF53955">
    <property type="entry name" value="Lysozyme-like"/>
    <property type="match status" value="1"/>
</dbReference>
<comment type="caution">
    <text evidence="10">The sequence shown here is derived from an EMBL/GenBank/DDBJ whole genome shotgun (WGS) entry which is preliminary data.</text>
</comment>
<dbReference type="Gene3D" id="1.10.530.10">
    <property type="match status" value="1"/>
</dbReference>
<dbReference type="InterPro" id="IPR002152">
    <property type="entry name" value="Glyco_hydro_23"/>
</dbReference>
<dbReference type="EC" id="3.2.1.17" evidence="3"/>
<keyword evidence="8" id="KW-0326">Glycosidase</keyword>
<dbReference type="AlphaFoldDB" id="A0A9W7TSR5"/>
<comment type="similarity">
    <text evidence="2">Belongs to the glycosyl hydrolase 23 family.</text>
</comment>
<dbReference type="GO" id="GO:0031640">
    <property type="term" value="P:killing of cells of another organism"/>
    <property type="evidence" value="ECO:0007669"/>
    <property type="project" value="UniProtKB-KW"/>
</dbReference>
<evidence type="ECO:0000256" key="5">
    <source>
        <dbReference type="ARBA" id="ARBA00022529"/>
    </source>
</evidence>
<dbReference type="PANTHER" id="PTHR31698">
    <property type="entry name" value="LYSOZYME G FAMILY MEMBER"/>
    <property type="match status" value="1"/>
</dbReference>
<sequence length="188" mass="20950">ACIYGNITKIDTTGASEKTAKQDKLPVIGVEASRKMAENDLTQMEKYKSLIIQVGKAKQMEPAVIAAIISRETRANPALLSKDGYDYPTGKGFGLMQVDKRYHRIVGTLDSEQHLIQATQILIDFIHAAKKKFPGWTQEQCFKGGIAGYNCGKMEKVTSYQNVDSETKNDDYSNDVVARAQWFNTKGY</sequence>
<keyword evidence="11" id="KW-1185">Reference proteome</keyword>
<evidence type="ECO:0000256" key="8">
    <source>
        <dbReference type="ARBA" id="ARBA00023295"/>
    </source>
</evidence>
<evidence type="ECO:0000256" key="7">
    <source>
        <dbReference type="ARBA" id="ARBA00022801"/>
    </source>
</evidence>
<dbReference type="EMBL" id="JAFHDT010000013">
    <property type="protein sequence ID" value="KAI7802076.1"/>
    <property type="molecule type" value="Genomic_DNA"/>
</dbReference>
<dbReference type="PANTHER" id="PTHR31698:SF8">
    <property type="entry name" value="LYSOZYME G-RELATED"/>
    <property type="match status" value="1"/>
</dbReference>
<organism evidence="10 11">
    <name type="scientific">Triplophysa rosa</name>
    <name type="common">Cave loach</name>
    <dbReference type="NCBI Taxonomy" id="992332"/>
    <lineage>
        <taxon>Eukaryota</taxon>
        <taxon>Metazoa</taxon>
        <taxon>Chordata</taxon>
        <taxon>Craniata</taxon>
        <taxon>Vertebrata</taxon>
        <taxon>Euteleostomi</taxon>
        <taxon>Actinopterygii</taxon>
        <taxon>Neopterygii</taxon>
        <taxon>Teleostei</taxon>
        <taxon>Ostariophysi</taxon>
        <taxon>Cypriniformes</taxon>
        <taxon>Nemacheilidae</taxon>
        <taxon>Triplophysa</taxon>
    </lineage>
</organism>
<evidence type="ECO:0000313" key="10">
    <source>
        <dbReference type="EMBL" id="KAI7802076.1"/>
    </source>
</evidence>
<dbReference type="InterPro" id="IPR023346">
    <property type="entry name" value="Lysozyme-like_dom_sf"/>
</dbReference>
<evidence type="ECO:0000256" key="1">
    <source>
        <dbReference type="ARBA" id="ARBA00000632"/>
    </source>
</evidence>
<protein>
    <recommendedName>
        <fullName evidence="4">Lysozyme g</fullName>
        <ecNumber evidence="3">3.2.1.17</ecNumber>
    </recommendedName>
    <alternativeName>
        <fullName evidence="9">1,4-beta-N-acetylmuramidase</fullName>
    </alternativeName>
</protein>
<dbReference type="GO" id="GO:0009253">
    <property type="term" value="P:peptidoglycan catabolic process"/>
    <property type="evidence" value="ECO:0007669"/>
    <property type="project" value="InterPro"/>
</dbReference>
<accession>A0A9W7TSR5</accession>
<dbReference type="Proteomes" id="UP001059041">
    <property type="component" value="Linkage Group LG13"/>
</dbReference>
<evidence type="ECO:0000256" key="2">
    <source>
        <dbReference type="ARBA" id="ARBA00008902"/>
    </source>
</evidence>
<dbReference type="GO" id="GO:0050830">
    <property type="term" value="P:defense response to Gram-positive bacterium"/>
    <property type="evidence" value="ECO:0007669"/>
    <property type="project" value="TreeGrafter"/>
</dbReference>
<evidence type="ECO:0000256" key="3">
    <source>
        <dbReference type="ARBA" id="ARBA00012732"/>
    </source>
</evidence>
<proteinExistence type="inferred from homology"/>
<dbReference type="PRINTS" id="PR00749">
    <property type="entry name" value="LYSOZYMEG"/>
</dbReference>
<evidence type="ECO:0000256" key="4">
    <source>
        <dbReference type="ARBA" id="ARBA00016485"/>
    </source>
</evidence>
<reference evidence="10" key="1">
    <citation type="submission" date="2021-02" db="EMBL/GenBank/DDBJ databases">
        <title>Comparative genomics reveals that relaxation of natural selection precedes convergent phenotypic evolution of cavefish.</title>
        <authorList>
            <person name="Peng Z."/>
        </authorList>
    </citation>
    <scope>NUCLEOTIDE SEQUENCE</scope>
    <source>
        <tissue evidence="10">Muscle</tissue>
    </source>
</reference>
<keyword evidence="7" id="KW-0378">Hydrolase</keyword>
<gene>
    <name evidence="10" type="ORF">IRJ41_023117</name>
</gene>
<dbReference type="PIRSF" id="PIRSF001065">
    <property type="entry name" value="Lysozyme_g"/>
    <property type="match status" value="1"/>
</dbReference>
<dbReference type="CDD" id="cd01021">
    <property type="entry name" value="GEWL"/>
    <property type="match status" value="1"/>
</dbReference>
<evidence type="ECO:0000256" key="6">
    <source>
        <dbReference type="ARBA" id="ARBA00022638"/>
    </source>
</evidence>
<dbReference type="GO" id="GO:0003796">
    <property type="term" value="F:lysozyme activity"/>
    <property type="evidence" value="ECO:0007669"/>
    <property type="project" value="UniProtKB-EC"/>
</dbReference>
<comment type="catalytic activity">
    <reaction evidence="1">
        <text>Hydrolysis of (1-&gt;4)-beta-linkages between N-acetylmuramic acid and N-acetyl-D-glucosamine residues in a peptidoglycan and between N-acetyl-D-glucosamine residues in chitodextrins.</text>
        <dbReference type="EC" id="3.2.1.17"/>
    </reaction>
</comment>
<evidence type="ECO:0000256" key="9">
    <source>
        <dbReference type="ARBA" id="ARBA00031262"/>
    </source>
</evidence>
<dbReference type="FunFam" id="1.10.530.10:FF:000026">
    <property type="entry name" value="Lysozyme g"/>
    <property type="match status" value="1"/>
</dbReference>
<evidence type="ECO:0000313" key="11">
    <source>
        <dbReference type="Proteomes" id="UP001059041"/>
    </source>
</evidence>